<dbReference type="InterPro" id="IPR013249">
    <property type="entry name" value="RNA_pol_sigma70_r4_t2"/>
</dbReference>
<keyword evidence="2 6" id="KW-0805">Transcription regulation</keyword>
<dbReference type="GO" id="GO:0016987">
    <property type="term" value="F:sigma factor activity"/>
    <property type="evidence" value="ECO:0007669"/>
    <property type="project" value="UniProtKB-KW"/>
</dbReference>
<dbReference type="PROSITE" id="PS01063">
    <property type="entry name" value="SIGMA70_ECF"/>
    <property type="match status" value="1"/>
</dbReference>
<name>A0A5C6BCT3_9BACT</name>
<comment type="similarity">
    <text evidence="1 6">Belongs to the sigma-70 factor family. ECF subfamily.</text>
</comment>
<evidence type="ECO:0000313" key="9">
    <source>
        <dbReference type="EMBL" id="TWU08284.1"/>
    </source>
</evidence>
<evidence type="ECO:0000256" key="2">
    <source>
        <dbReference type="ARBA" id="ARBA00023015"/>
    </source>
</evidence>
<keyword evidence="5 6" id="KW-0804">Transcription</keyword>
<dbReference type="OrthoDB" id="9785675at2"/>
<protein>
    <recommendedName>
        <fullName evidence="6">RNA polymerase sigma factor</fullName>
    </recommendedName>
</protein>
<dbReference type="InterPro" id="IPR014284">
    <property type="entry name" value="RNA_pol_sigma-70_dom"/>
</dbReference>
<evidence type="ECO:0000256" key="5">
    <source>
        <dbReference type="ARBA" id="ARBA00023163"/>
    </source>
</evidence>
<sequence length="210" mass="24450">MNNQGLGQFDTDYDKDSRDENALIQDALAGDRGAFAVLVVRNQDRLFASMMQVTGSPEEAEEVVQDAFIRAFVKLDSFQRNSQFFTWLYRIAFNSALTRRRRKKARVSLDDMRENSGVEIASDNEAVDEPMLRIERVRMVREAMTRLTDEHRDILVLREMEEHSYESIADLLSISIGTVRSRLSRARRQLKLCLEAMQRDEEKHIEESER</sequence>
<dbReference type="InterPro" id="IPR013325">
    <property type="entry name" value="RNA_pol_sigma_r2"/>
</dbReference>
<proteinExistence type="inferred from homology"/>
<evidence type="ECO:0000256" key="4">
    <source>
        <dbReference type="ARBA" id="ARBA00023125"/>
    </source>
</evidence>
<reference evidence="9 10" key="1">
    <citation type="submission" date="2019-02" db="EMBL/GenBank/DDBJ databases">
        <title>Deep-cultivation of Planctomycetes and their phenomic and genomic characterization uncovers novel biology.</title>
        <authorList>
            <person name="Wiegand S."/>
            <person name="Jogler M."/>
            <person name="Boedeker C."/>
            <person name="Pinto D."/>
            <person name="Vollmers J."/>
            <person name="Rivas-Marin E."/>
            <person name="Kohn T."/>
            <person name="Peeters S.H."/>
            <person name="Heuer A."/>
            <person name="Rast P."/>
            <person name="Oberbeckmann S."/>
            <person name="Bunk B."/>
            <person name="Jeske O."/>
            <person name="Meyerdierks A."/>
            <person name="Storesund J.E."/>
            <person name="Kallscheuer N."/>
            <person name="Luecker S."/>
            <person name="Lage O.M."/>
            <person name="Pohl T."/>
            <person name="Merkel B.J."/>
            <person name="Hornburger P."/>
            <person name="Mueller R.-W."/>
            <person name="Bruemmer F."/>
            <person name="Labrenz M."/>
            <person name="Spormann A.M."/>
            <person name="Op Den Camp H."/>
            <person name="Overmann J."/>
            <person name="Amann R."/>
            <person name="Jetten M.S.M."/>
            <person name="Mascher T."/>
            <person name="Medema M.H."/>
            <person name="Devos D.P."/>
            <person name="Kaster A.-K."/>
            <person name="Ovreas L."/>
            <person name="Rohde M."/>
            <person name="Galperin M.Y."/>
            <person name="Jogler C."/>
        </authorList>
    </citation>
    <scope>NUCLEOTIDE SEQUENCE [LARGE SCALE GENOMIC DNA]</scope>
    <source>
        <strain evidence="9 10">Pla52n</strain>
    </source>
</reference>
<evidence type="ECO:0000259" key="7">
    <source>
        <dbReference type="Pfam" id="PF04542"/>
    </source>
</evidence>
<evidence type="ECO:0000256" key="1">
    <source>
        <dbReference type="ARBA" id="ARBA00010641"/>
    </source>
</evidence>
<dbReference type="InterPro" id="IPR000838">
    <property type="entry name" value="RNA_pol_sigma70_ECF_CS"/>
</dbReference>
<dbReference type="InterPro" id="IPR039425">
    <property type="entry name" value="RNA_pol_sigma-70-like"/>
</dbReference>
<feature type="domain" description="RNA polymerase sigma factor 70 region 4 type 2" evidence="8">
    <location>
        <begin position="139"/>
        <end position="190"/>
    </location>
</feature>
<dbReference type="GO" id="GO:0006352">
    <property type="term" value="P:DNA-templated transcription initiation"/>
    <property type="evidence" value="ECO:0007669"/>
    <property type="project" value="InterPro"/>
</dbReference>
<dbReference type="RefSeq" id="WP_146518354.1">
    <property type="nucleotide sequence ID" value="NZ_CP151726.1"/>
</dbReference>
<accession>A0A5C6BCT3</accession>
<dbReference type="AlphaFoldDB" id="A0A5C6BCT3"/>
<gene>
    <name evidence="9" type="primary">sigW_2</name>
    <name evidence="9" type="ORF">Pla52n_08660</name>
</gene>
<dbReference type="InterPro" id="IPR036388">
    <property type="entry name" value="WH-like_DNA-bd_sf"/>
</dbReference>
<keyword evidence="10" id="KW-1185">Reference proteome</keyword>
<dbReference type="Gene3D" id="1.10.10.10">
    <property type="entry name" value="Winged helix-like DNA-binding domain superfamily/Winged helix DNA-binding domain"/>
    <property type="match status" value="1"/>
</dbReference>
<organism evidence="9 10">
    <name type="scientific">Stieleria varia</name>
    <dbReference type="NCBI Taxonomy" id="2528005"/>
    <lineage>
        <taxon>Bacteria</taxon>
        <taxon>Pseudomonadati</taxon>
        <taxon>Planctomycetota</taxon>
        <taxon>Planctomycetia</taxon>
        <taxon>Pirellulales</taxon>
        <taxon>Pirellulaceae</taxon>
        <taxon>Stieleria</taxon>
    </lineage>
</organism>
<evidence type="ECO:0000313" key="10">
    <source>
        <dbReference type="Proteomes" id="UP000320176"/>
    </source>
</evidence>
<dbReference type="Gene3D" id="1.10.1740.10">
    <property type="match status" value="1"/>
</dbReference>
<dbReference type="Pfam" id="PF08281">
    <property type="entry name" value="Sigma70_r4_2"/>
    <property type="match status" value="1"/>
</dbReference>
<evidence type="ECO:0000256" key="6">
    <source>
        <dbReference type="RuleBase" id="RU000716"/>
    </source>
</evidence>
<feature type="domain" description="RNA polymerase sigma-70 region 2" evidence="7">
    <location>
        <begin position="38"/>
        <end position="104"/>
    </location>
</feature>
<dbReference type="Pfam" id="PF04542">
    <property type="entry name" value="Sigma70_r2"/>
    <property type="match status" value="1"/>
</dbReference>
<dbReference type="Proteomes" id="UP000320176">
    <property type="component" value="Unassembled WGS sequence"/>
</dbReference>
<dbReference type="EMBL" id="SJPN01000001">
    <property type="protein sequence ID" value="TWU08284.1"/>
    <property type="molecule type" value="Genomic_DNA"/>
</dbReference>
<keyword evidence="4 6" id="KW-0238">DNA-binding</keyword>
<dbReference type="SUPFAM" id="SSF88659">
    <property type="entry name" value="Sigma3 and sigma4 domains of RNA polymerase sigma factors"/>
    <property type="match status" value="1"/>
</dbReference>
<keyword evidence="3 6" id="KW-0731">Sigma factor</keyword>
<evidence type="ECO:0000256" key="3">
    <source>
        <dbReference type="ARBA" id="ARBA00023082"/>
    </source>
</evidence>
<dbReference type="InterPro" id="IPR013324">
    <property type="entry name" value="RNA_pol_sigma_r3/r4-like"/>
</dbReference>
<dbReference type="GO" id="GO:0003677">
    <property type="term" value="F:DNA binding"/>
    <property type="evidence" value="ECO:0007669"/>
    <property type="project" value="UniProtKB-KW"/>
</dbReference>
<dbReference type="PANTHER" id="PTHR43133:SF51">
    <property type="entry name" value="RNA POLYMERASE SIGMA FACTOR"/>
    <property type="match status" value="1"/>
</dbReference>
<dbReference type="CDD" id="cd06171">
    <property type="entry name" value="Sigma70_r4"/>
    <property type="match status" value="1"/>
</dbReference>
<dbReference type="NCBIfam" id="TIGR02937">
    <property type="entry name" value="sigma70-ECF"/>
    <property type="match status" value="1"/>
</dbReference>
<dbReference type="SUPFAM" id="SSF88946">
    <property type="entry name" value="Sigma2 domain of RNA polymerase sigma factors"/>
    <property type="match status" value="1"/>
</dbReference>
<dbReference type="InterPro" id="IPR007627">
    <property type="entry name" value="RNA_pol_sigma70_r2"/>
</dbReference>
<evidence type="ECO:0000259" key="8">
    <source>
        <dbReference type="Pfam" id="PF08281"/>
    </source>
</evidence>
<dbReference type="PANTHER" id="PTHR43133">
    <property type="entry name" value="RNA POLYMERASE ECF-TYPE SIGMA FACTO"/>
    <property type="match status" value="1"/>
</dbReference>
<comment type="caution">
    <text evidence="9">The sequence shown here is derived from an EMBL/GenBank/DDBJ whole genome shotgun (WGS) entry which is preliminary data.</text>
</comment>